<feature type="transmembrane region" description="Helical" evidence="1">
    <location>
        <begin position="126"/>
        <end position="146"/>
    </location>
</feature>
<gene>
    <name evidence="2" type="ORF">C7M84_003324</name>
</gene>
<keyword evidence="1" id="KW-1133">Transmembrane helix</keyword>
<name>A0A423TNH1_PENVA</name>
<evidence type="ECO:0000313" key="3">
    <source>
        <dbReference type="Proteomes" id="UP000283509"/>
    </source>
</evidence>
<organism evidence="2 3">
    <name type="scientific">Penaeus vannamei</name>
    <name type="common">Whiteleg shrimp</name>
    <name type="synonym">Litopenaeus vannamei</name>
    <dbReference type="NCBI Taxonomy" id="6689"/>
    <lineage>
        <taxon>Eukaryota</taxon>
        <taxon>Metazoa</taxon>
        <taxon>Ecdysozoa</taxon>
        <taxon>Arthropoda</taxon>
        <taxon>Crustacea</taxon>
        <taxon>Multicrustacea</taxon>
        <taxon>Malacostraca</taxon>
        <taxon>Eumalacostraca</taxon>
        <taxon>Eucarida</taxon>
        <taxon>Decapoda</taxon>
        <taxon>Dendrobranchiata</taxon>
        <taxon>Penaeoidea</taxon>
        <taxon>Penaeidae</taxon>
        <taxon>Penaeus</taxon>
    </lineage>
</organism>
<sequence>MFPSPFSPHFPLLLSMFPFSFSPHYFPLLASFSEKLSLILSFLYLPPKFPLSSFSLFRLSFSSMFPLLLLPKSFTLSYPFTLLSLLLSFPLFFPFLSSPHFPLHVFSSVSLSFFSRSSLSSFFRNPLASLILNSFISPFLNFPVLSFPSPLFSSLSSLLFRLSFSSTSSLLSIFPSSFLPHSSPSPSRNRLLSLILHSFISPPKFPLFFLFSSSLSFSPCFPLLLLPEILYPLLSFILLSLLLSFPCSSFSLLLSTFPSSSLQFPSSFSKRLLSLILHSFISPPKFPCSSFSLLSTFPSPSLHVSLSFSPHFPLLLSMFPSLILHSFISPLKFPLFFLFSSSSPSLMFPSPPSSRNPLMAAPRQALPLDWIFSPSKDPEEFQDWKAPSKACLAGTSVSFAPNGSLSRWTERATKATGKRNATSSFFFLGVRRR</sequence>
<dbReference type="Proteomes" id="UP000283509">
    <property type="component" value="Unassembled WGS sequence"/>
</dbReference>
<keyword evidence="1" id="KW-0812">Transmembrane</keyword>
<keyword evidence="1" id="KW-0472">Membrane</keyword>
<proteinExistence type="predicted"/>
<evidence type="ECO:0000256" key="1">
    <source>
        <dbReference type="SAM" id="Phobius"/>
    </source>
</evidence>
<reference evidence="2 3" key="2">
    <citation type="submission" date="2019-01" db="EMBL/GenBank/DDBJ databases">
        <title>The decoding of complex shrimp genome reveals the adaptation for benthos swimmer, frequently molting mechanism and breeding impact on genome.</title>
        <authorList>
            <person name="Sun Y."/>
            <person name="Gao Y."/>
            <person name="Yu Y."/>
        </authorList>
    </citation>
    <scope>NUCLEOTIDE SEQUENCE [LARGE SCALE GENOMIC DNA]</scope>
    <source>
        <tissue evidence="2">Muscle</tissue>
    </source>
</reference>
<dbReference type="EMBL" id="QCYY01001451">
    <property type="protein sequence ID" value="ROT78005.1"/>
    <property type="molecule type" value="Genomic_DNA"/>
</dbReference>
<protein>
    <submittedName>
        <fullName evidence="2">Uncharacterized protein</fullName>
    </submittedName>
</protein>
<keyword evidence="3" id="KW-1185">Reference proteome</keyword>
<feature type="transmembrane region" description="Helical" evidence="1">
    <location>
        <begin position="76"/>
        <end position="95"/>
    </location>
</feature>
<evidence type="ECO:0000313" key="2">
    <source>
        <dbReference type="EMBL" id="ROT78005.1"/>
    </source>
</evidence>
<feature type="transmembrane region" description="Helical" evidence="1">
    <location>
        <begin position="229"/>
        <end position="254"/>
    </location>
</feature>
<feature type="transmembrane region" description="Helical" evidence="1">
    <location>
        <begin position="12"/>
        <end position="29"/>
    </location>
</feature>
<comment type="caution">
    <text evidence="2">The sequence shown here is derived from an EMBL/GenBank/DDBJ whole genome shotgun (WGS) entry which is preliminary data.</text>
</comment>
<reference evidence="2 3" key="1">
    <citation type="submission" date="2018-04" db="EMBL/GenBank/DDBJ databases">
        <authorList>
            <person name="Zhang X."/>
            <person name="Yuan J."/>
            <person name="Li F."/>
            <person name="Xiang J."/>
        </authorList>
    </citation>
    <scope>NUCLEOTIDE SEQUENCE [LARGE SCALE GENOMIC DNA]</scope>
    <source>
        <tissue evidence="2">Muscle</tissue>
    </source>
</reference>
<dbReference type="AlphaFoldDB" id="A0A423TNH1"/>
<accession>A0A423TNH1</accession>